<keyword evidence="2" id="KW-0238">DNA-binding</keyword>
<dbReference type="OrthoDB" id="552202at2"/>
<reference evidence="2" key="1">
    <citation type="submission" date="2017-10" db="EMBL/GenBank/DDBJ databases">
        <title>Massilia psychrophilum sp. nov., a novel purple-pigmented bacterium isolated from Tianshan glacier, Xinjiang Municipality, China.</title>
        <authorList>
            <person name="Wang H."/>
        </authorList>
    </citation>
    <scope>NUCLEOTIDE SEQUENCE [LARGE SCALE GENOMIC DNA]</scope>
    <source>
        <strain evidence="2">B2</strain>
    </source>
</reference>
<dbReference type="RefSeq" id="WP_099878976.1">
    <property type="nucleotide sequence ID" value="NZ_CP024608.1"/>
</dbReference>
<dbReference type="PANTHER" id="PTHR34988">
    <property type="entry name" value="PROTEIN, PUTATIVE-RELATED"/>
    <property type="match status" value="1"/>
</dbReference>
<evidence type="ECO:0000313" key="2">
    <source>
        <dbReference type="EMBL" id="ATQ77107.1"/>
    </source>
</evidence>
<accession>A0A2D2DQ44</accession>
<gene>
    <name evidence="2" type="ORF">CR152_23265</name>
</gene>
<dbReference type="InterPro" id="IPR005175">
    <property type="entry name" value="PPC_dom"/>
</dbReference>
<evidence type="ECO:0000259" key="1">
    <source>
        <dbReference type="PROSITE" id="PS51742"/>
    </source>
</evidence>
<dbReference type="Gene3D" id="3.30.1330.80">
    <property type="entry name" value="Hypothetical protein, similar to alpha- acetolactate decarboxylase, domain 2"/>
    <property type="match status" value="1"/>
</dbReference>
<dbReference type="EMBL" id="CP024608">
    <property type="protein sequence ID" value="ATQ77107.1"/>
    <property type="molecule type" value="Genomic_DNA"/>
</dbReference>
<evidence type="ECO:0000313" key="3">
    <source>
        <dbReference type="Proteomes" id="UP000229897"/>
    </source>
</evidence>
<protein>
    <submittedName>
        <fullName evidence="2">DNA-binding protein</fullName>
    </submittedName>
</protein>
<dbReference type="PANTHER" id="PTHR34988:SF1">
    <property type="entry name" value="DNA-BINDING PROTEIN"/>
    <property type="match status" value="1"/>
</dbReference>
<keyword evidence="3" id="KW-1185">Reference proteome</keyword>
<dbReference type="AlphaFoldDB" id="A0A2D2DQ44"/>
<organism evidence="2 3">
    <name type="scientific">Massilia violaceinigra</name>
    <dbReference type="NCBI Taxonomy" id="2045208"/>
    <lineage>
        <taxon>Bacteria</taxon>
        <taxon>Pseudomonadati</taxon>
        <taxon>Pseudomonadota</taxon>
        <taxon>Betaproteobacteria</taxon>
        <taxon>Burkholderiales</taxon>
        <taxon>Oxalobacteraceae</taxon>
        <taxon>Telluria group</taxon>
        <taxon>Massilia</taxon>
    </lineage>
</organism>
<dbReference type="Pfam" id="PF03479">
    <property type="entry name" value="PCC"/>
    <property type="match status" value="1"/>
</dbReference>
<dbReference type="KEGG" id="mass:CR152_23265"/>
<dbReference type="PROSITE" id="PS51742">
    <property type="entry name" value="PPC"/>
    <property type="match status" value="1"/>
</dbReference>
<dbReference type="CDD" id="cd11378">
    <property type="entry name" value="DUF296"/>
    <property type="match status" value="1"/>
</dbReference>
<sequence length="133" mass="13702">MKTLPLRLVPGQDLRAALADVLAAHGTAAGFVLQGIGSLRGARLRLAGAAQATDVEGDIEILTLAGSLSPDGPHLHMSVADASGRVLGGHVLAGCTIRTTAEILIALLPDHRFARELDAASGFDELVVHSHDC</sequence>
<feature type="domain" description="PPC" evidence="1">
    <location>
        <begin position="1"/>
        <end position="129"/>
    </location>
</feature>
<dbReference type="GO" id="GO:0003677">
    <property type="term" value="F:DNA binding"/>
    <property type="evidence" value="ECO:0007669"/>
    <property type="project" value="UniProtKB-KW"/>
</dbReference>
<dbReference type="Proteomes" id="UP000229897">
    <property type="component" value="Chromosome"/>
</dbReference>
<dbReference type="SUPFAM" id="SSF117856">
    <property type="entry name" value="AF0104/ALDC/Ptd012-like"/>
    <property type="match status" value="1"/>
</dbReference>
<name>A0A2D2DQ44_9BURK</name>
<proteinExistence type="predicted"/>